<dbReference type="Proteomes" id="UP000546464">
    <property type="component" value="Unassembled WGS sequence"/>
</dbReference>
<dbReference type="InterPro" id="IPR012675">
    <property type="entry name" value="Beta-grasp_dom_sf"/>
</dbReference>
<evidence type="ECO:0000256" key="1">
    <source>
        <dbReference type="ARBA" id="ARBA00022741"/>
    </source>
</evidence>
<reference evidence="4 5" key="1">
    <citation type="submission" date="2020-07" db="EMBL/GenBank/DDBJ databases">
        <authorList>
            <person name="Feng X."/>
        </authorList>
    </citation>
    <scope>NUCLEOTIDE SEQUENCE [LARGE SCALE GENOMIC DNA]</scope>
    <source>
        <strain evidence="4 5">JCM31066</strain>
    </source>
</reference>
<dbReference type="Gene3D" id="3.10.20.30">
    <property type="match status" value="1"/>
</dbReference>
<evidence type="ECO:0000313" key="4">
    <source>
        <dbReference type="EMBL" id="MBC2595481.1"/>
    </source>
</evidence>
<dbReference type="AlphaFoldDB" id="A0A842HJZ4"/>
<dbReference type="InterPro" id="IPR003749">
    <property type="entry name" value="ThiS/MoaD-like"/>
</dbReference>
<name>A0A842HJZ4_9BACT</name>
<proteinExistence type="inferred from homology"/>
<dbReference type="SUPFAM" id="SSF54285">
    <property type="entry name" value="MoaD/ThiS"/>
    <property type="match status" value="1"/>
</dbReference>
<evidence type="ECO:0000256" key="3">
    <source>
        <dbReference type="ARBA" id="ARBA00024247"/>
    </source>
</evidence>
<evidence type="ECO:0000313" key="5">
    <source>
        <dbReference type="Proteomes" id="UP000546464"/>
    </source>
</evidence>
<dbReference type="InterPro" id="IPR016155">
    <property type="entry name" value="Mopterin_synth/thiamin_S_b"/>
</dbReference>
<evidence type="ECO:0000256" key="2">
    <source>
        <dbReference type="ARBA" id="ARBA00024200"/>
    </source>
</evidence>
<protein>
    <recommendedName>
        <fullName evidence="3">Molybdopterin synthase sulfur carrier subunit</fullName>
    </recommendedName>
</protein>
<accession>A0A842HJZ4</accession>
<dbReference type="EMBL" id="JACHVB010000042">
    <property type="protein sequence ID" value="MBC2595481.1"/>
    <property type="molecule type" value="Genomic_DNA"/>
</dbReference>
<comment type="caution">
    <text evidence="4">The sequence shown here is derived from an EMBL/GenBank/DDBJ whole genome shotgun (WGS) entry which is preliminary data.</text>
</comment>
<keyword evidence="5" id="KW-1185">Reference proteome</keyword>
<dbReference type="CDD" id="cd00754">
    <property type="entry name" value="Ubl_MoaD"/>
    <property type="match status" value="1"/>
</dbReference>
<dbReference type="GO" id="GO:0000166">
    <property type="term" value="F:nucleotide binding"/>
    <property type="evidence" value="ECO:0007669"/>
    <property type="project" value="UniProtKB-KW"/>
</dbReference>
<keyword evidence="1" id="KW-0547">Nucleotide-binding</keyword>
<dbReference type="GO" id="GO:1990133">
    <property type="term" value="C:molybdopterin adenylyltransferase complex"/>
    <property type="evidence" value="ECO:0007669"/>
    <property type="project" value="TreeGrafter"/>
</dbReference>
<dbReference type="PANTHER" id="PTHR33359:SF1">
    <property type="entry name" value="MOLYBDOPTERIN SYNTHASE SULFUR CARRIER SUBUNIT"/>
    <property type="match status" value="1"/>
</dbReference>
<comment type="similarity">
    <text evidence="2">Belongs to the MoaD family.</text>
</comment>
<dbReference type="PANTHER" id="PTHR33359">
    <property type="entry name" value="MOLYBDOPTERIN SYNTHASE SULFUR CARRIER SUBUNIT"/>
    <property type="match status" value="1"/>
</dbReference>
<gene>
    <name evidence="4" type="ORF">H5P28_14535</name>
</gene>
<sequence length="80" mass="8661">MKQIKILYFGQLRQARGLAEETVNTPAETLAELFTLQSASHGLTLASRHLKMARNDEFCPPAEALCDGDTVAFLPPVCGG</sequence>
<dbReference type="InterPro" id="IPR044672">
    <property type="entry name" value="MOCS2A"/>
</dbReference>
<dbReference type="Pfam" id="PF02597">
    <property type="entry name" value="ThiS"/>
    <property type="match status" value="1"/>
</dbReference>
<dbReference type="GO" id="GO:0006777">
    <property type="term" value="P:Mo-molybdopterin cofactor biosynthetic process"/>
    <property type="evidence" value="ECO:0007669"/>
    <property type="project" value="InterPro"/>
</dbReference>
<organism evidence="4 5">
    <name type="scientific">Ruficoccus amylovorans</name>
    <dbReference type="NCBI Taxonomy" id="1804625"/>
    <lineage>
        <taxon>Bacteria</taxon>
        <taxon>Pseudomonadati</taxon>
        <taxon>Verrucomicrobiota</taxon>
        <taxon>Opitutia</taxon>
        <taxon>Puniceicoccales</taxon>
        <taxon>Cerasicoccaceae</taxon>
        <taxon>Ruficoccus</taxon>
    </lineage>
</organism>